<reference evidence="3 4" key="1">
    <citation type="submission" date="2006-02" db="EMBL/GenBank/DDBJ databases">
        <authorList>
            <person name="Waterbury J."/>
            <person name="Ferriera S."/>
            <person name="Johnson J."/>
            <person name="Kravitz S."/>
            <person name="Halpern A."/>
            <person name="Remington K."/>
            <person name="Beeson K."/>
            <person name="Tran B."/>
            <person name="Rogers Y.-H."/>
            <person name="Friedman R."/>
            <person name="Venter J.C."/>
        </authorList>
    </citation>
    <scope>NUCLEOTIDE SEQUENCE [LARGE SCALE GENOMIC DNA]</scope>
    <source>
        <strain evidence="3 4">Nb-231</strain>
    </source>
</reference>
<dbReference type="GO" id="GO:0097351">
    <property type="term" value="F:toxin sequestering activity"/>
    <property type="evidence" value="ECO:0007669"/>
    <property type="project" value="InterPro"/>
</dbReference>
<dbReference type="HOGENOM" id="CLU_150554_1_0_6"/>
<dbReference type="InterPro" id="IPR007159">
    <property type="entry name" value="SpoVT-AbrB_dom"/>
</dbReference>
<gene>
    <name evidence="3" type="ORF">NB231_16523</name>
</gene>
<dbReference type="SUPFAM" id="SSF89447">
    <property type="entry name" value="AbrB/MazE/MraZ-like"/>
    <property type="match status" value="1"/>
</dbReference>
<dbReference type="AlphaFoldDB" id="A4BMA5"/>
<comment type="caution">
    <text evidence="3">The sequence shown here is derived from an EMBL/GenBank/DDBJ whole genome shotgun (WGS) entry which is preliminary data.</text>
</comment>
<evidence type="ECO:0000259" key="2">
    <source>
        <dbReference type="PROSITE" id="PS51740"/>
    </source>
</evidence>
<dbReference type="eggNOG" id="COG2336">
    <property type="taxonomic scope" value="Bacteria"/>
</dbReference>
<keyword evidence="4" id="KW-1185">Reference proteome</keyword>
<name>A4BMA5_9GAMM</name>
<organism evidence="3 4">
    <name type="scientific">Nitrococcus mobilis Nb-231</name>
    <dbReference type="NCBI Taxonomy" id="314278"/>
    <lineage>
        <taxon>Bacteria</taxon>
        <taxon>Pseudomonadati</taxon>
        <taxon>Pseudomonadota</taxon>
        <taxon>Gammaproteobacteria</taxon>
        <taxon>Chromatiales</taxon>
        <taxon>Ectothiorhodospiraceae</taxon>
        <taxon>Nitrococcus</taxon>
    </lineage>
</organism>
<keyword evidence="1" id="KW-0238">DNA-binding</keyword>
<evidence type="ECO:0000313" key="3">
    <source>
        <dbReference type="EMBL" id="EAR23443.1"/>
    </source>
</evidence>
<dbReference type="PROSITE" id="PS51740">
    <property type="entry name" value="SPOVT_ABRB"/>
    <property type="match status" value="1"/>
</dbReference>
<dbReference type="GO" id="GO:0003677">
    <property type="term" value="F:DNA binding"/>
    <property type="evidence" value="ECO:0007669"/>
    <property type="project" value="UniProtKB-UniRule"/>
</dbReference>
<accession>A4BMA5</accession>
<dbReference type="InterPro" id="IPR039052">
    <property type="entry name" value="Antitox_PemI-like"/>
</dbReference>
<dbReference type="Pfam" id="PF04014">
    <property type="entry name" value="MazE_antitoxin"/>
    <property type="match status" value="1"/>
</dbReference>
<protein>
    <submittedName>
        <fullName evidence="3">PemI-like suppressor of inhibitory function of ChpA</fullName>
    </submittedName>
</protein>
<dbReference type="PANTHER" id="PTHR40516">
    <property type="entry name" value="ANTITOXIN CHPS-RELATED"/>
    <property type="match status" value="1"/>
</dbReference>
<feature type="domain" description="SpoVT-AbrB" evidence="2">
    <location>
        <begin position="8"/>
        <end position="53"/>
    </location>
</feature>
<dbReference type="STRING" id="314278.NB231_16523"/>
<dbReference type="Proteomes" id="UP000003374">
    <property type="component" value="Unassembled WGS sequence"/>
</dbReference>
<sequence>MSNTKMRTTVSKWGNSAAVRLPRDLLERGGLAINDEVEIEQSGDGLLIRRVRPAPAYDLAKLVERITEDNRHAEVSWGQPEGEETE</sequence>
<dbReference type="InterPro" id="IPR037914">
    <property type="entry name" value="SpoVT-AbrB_sf"/>
</dbReference>
<evidence type="ECO:0000313" key="4">
    <source>
        <dbReference type="Proteomes" id="UP000003374"/>
    </source>
</evidence>
<proteinExistence type="predicted"/>
<dbReference type="Gene3D" id="2.10.260.10">
    <property type="match status" value="1"/>
</dbReference>
<dbReference type="EMBL" id="AAOF01000001">
    <property type="protein sequence ID" value="EAR23443.1"/>
    <property type="molecule type" value="Genomic_DNA"/>
</dbReference>
<dbReference type="SMART" id="SM00966">
    <property type="entry name" value="SpoVT_AbrB"/>
    <property type="match status" value="1"/>
</dbReference>
<dbReference type="RefSeq" id="WP_005004731.1">
    <property type="nucleotide sequence ID" value="NZ_CH672427.1"/>
</dbReference>
<evidence type="ECO:0000256" key="1">
    <source>
        <dbReference type="PROSITE-ProRule" id="PRU01076"/>
    </source>
</evidence>
<dbReference type="PANTHER" id="PTHR40516:SF1">
    <property type="entry name" value="ANTITOXIN CHPS-RELATED"/>
    <property type="match status" value="1"/>
</dbReference>